<dbReference type="PANTHER" id="PTHR11358">
    <property type="entry name" value="ARGINASE/AGMATINASE"/>
    <property type="match status" value="1"/>
</dbReference>
<dbReference type="GO" id="GO:0030145">
    <property type="term" value="F:manganese ion binding"/>
    <property type="evidence" value="ECO:0007669"/>
    <property type="project" value="UniProtKB-UniRule"/>
</dbReference>
<dbReference type="GO" id="GO:0019556">
    <property type="term" value="P:L-histidine catabolic process to glutamate and formamide"/>
    <property type="evidence" value="ECO:0007669"/>
    <property type="project" value="UniProtKB-UniRule"/>
</dbReference>
<feature type="binding site" evidence="5 7">
    <location>
        <position position="125"/>
    </location>
    <ligand>
        <name>Mn(2+)</name>
        <dbReference type="ChEBI" id="CHEBI:29035"/>
        <label>1</label>
    </ligand>
</feature>
<comment type="catalytic activity">
    <reaction evidence="5">
        <text>N-formimidoyl-L-glutamate + H2O = formamide + L-glutamate</text>
        <dbReference type="Rhea" id="RHEA:22492"/>
        <dbReference type="ChEBI" id="CHEBI:15377"/>
        <dbReference type="ChEBI" id="CHEBI:16397"/>
        <dbReference type="ChEBI" id="CHEBI:29985"/>
        <dbReference type="ChEBI" id="CHEBI:58928"/>
        <dbReference type="EC" id="3.5.3.8"/>
    </reaction>
</comment>
<name>A0A3D8K1R7_9BURK</name>
<dbReference type="InterPro" id="IPR005923">
    <property type="entry name" value="HutG"/>
</dbReference>
<dbReference type="HAMAP" id="MF_00737">
    <property type="entry name" value="Formimidoylglutam"/>
    <property type="match status" value="1"/>
</dbReference>
<dbReference type="GO" id="GO:0008783">
    <property type="term" value="F:agmatinase activity"/>
    <property type="evidence" value="ECO:0007669"/>
    <property type="project" value="TreeGrafter"/>
</dbReference>
<comment type="function">
    <text evidence="5">Catalyzes the conversion of N-formimidoyl-L-glutamate to L-glutamate and formamide.</text>
</comment>
<dbReference type="OrthoDB" id="9789727at2"/>
<evidence type="ECO:0000256" key="9">
    <source>
        <dbReference type="RuleBase" id="RU003684"/>
    </source>
</evidence>
<dbReference type="GO" id="GO:0033389">
    <property type="term" value="P:putrescine biosynthetic process from arginine, via agmatine"/>
    <property type="evidence" value="ECO:0007669"/>
    <property type="project" value="TreeGrafter"/>
</dbReference>
<feature type="binding site" evidence="5 7">
    <location>
        <position position="257"/>
    </location>
    <ligand>
        <name>Mn(2+)</name>
        <dbReference type="ChEBI" id="CHEBI:29035"/>
        <label>1</label>
    </ligand>
</feature>
<dbReference type="InterPro" id="IPR020855">
    <property type="entry name" value="Ureohydrolase_Mn_BS"/>
</dbReference>
<evidence type="ECO:0000256" key="4">
    <source>
        <dbReference type="ARBA" id="ARBA00023211"/>
    </source>
</evidence>
<dbReference type="Pfam" id="PF00491">
    <property type="entry name" value="Arginase"/>
    <property type="match status" value="1"/>
</dbReference>
<dbReference type="NCBIfam" id="TIGR01227">
    <property type="entry name" value="hutG"/>
    <property type="match status" value="1"/>
</dbReference>
<feature type="binding site" evidence="5">
    <location>
        <position position="259"/>
    </location>
    <ligand>
        <name>Mn(2+)</name>
        <dbReference type="ChEBI" id="CHEBI:29035"/>
        <label>2</label>
    </ligand>
</feature>
<feature type="binding site" evidence="5 7">
    <location>
        <position position="170"/>
    </location>
    <ligand>
        <name>Mn(2+)</name>
        <dbReference type="ChEBI" id="CHEBI:29035"/>
        <label>1</label>
    </ligand>
</feature>
<dbReference type="CDD" id="cd09988">
    <property type="entry name" value="Formimidoylglutamase"/>
    <property type="match status" value="1"/>
</dbReference>
<dbReference type="RefSeq" id="WP_115534284.1">
    <property type="nucleotide sequence ID" value="NZ_QRGA01000007.1"/>
</dbReference>
<evidence type="ECO:0000256" key="5">
    <source>
        <dbReference type="HAMAP-Rule" id="MF_00737"/>
    </source>
</evidence>
<feature type="binding site" evidence="7">
    <location>
        <position position="259"/>
    </location>
    <ligand>
        <name>Mn(2+)</name>
        <dbReference type="ChEBI" id="CHEBI:29035"/>
        <label>1</label>
    </ligand>
</feature>
<evidence type="ECO:0000313" key="10">
    <source>
        <dbReference type="EMBL" id="RDU98531.1"/>
    </source>
</evidence>
<dbReference type="EC" id="3.5.3.8" evidence="5 6"/>
<keyword evidence="4 5" id="KW-0464">Manganese</keyword>
<comment type="similarity">
    <text evidence="5 8 9">Belongs to the arginase family.</text>
</comment>
<organism evidence="10 11">
    <name type="scientific">Trinickia dinghuensis</name>
    <dbReference type="NCBI Taxonomy" id="2291023"/>
    <lineage>
        <taxon>Bacteria</taxon>
        <taxon>Pseudomonadati</taxon>
        <taxon>Pseudomonadota</taxon>
        <taxon>Betaproteobacteria</taxon>
        <taxon>Burkholderiales</taxon>
        <taxon>Burkholderiaceae</taxon>
        <taxon>Trinickia</taxon>
    </lineage>
</organism>
<dbReference type="PIRSF" id="PIRSF036979">
    <property type="entry name" value="Arginase"/>
    <property type="match status" value="1"/>
</dbReference>
<dbReference type="GO" id="GO:0019557">
    <property type="term" value="P:L-histidine catabolic process to glutamate and formate"/>
    <property type="evidence" value="ECO:0007669"/>
    <property type="project" value="UniProtKB-UniPathway"/>
</dbReference>
<evidence type="ECO:0000313" key="11">
    <source>
        <dbReference type="Proteomes" id="UP000256838"/>
    </source>
</evidence>
<dbReference type="UniPathway" id="UPA00379">
    <property type="reaction ID" value="UER00552"/>
</dbReference>
<dbReference type="PROSITE" id="PS51409">
    <property type="entry name" value="ARGINASE_2"/>
    <property type="match status" value="1"/>
</dbReference>
<evidence type="ECO:0000256" key="8">
    <source>
        <dbReference type="PROSITE-ProRule" id="PRU00742"/>
    </source>
</evidence>
<comment type="pathway">
    <text evidence="5">Amino-acid degradation; L-histidine degradation into L-glutamate; L-glutamate from N-formimidoyl-L-glutamate (hydrolase route): step 1/1.</text>
</comment>
<evidence type="ECO:0000256" key="6">
    <source>
        <dbReference type="NCBIfam" id="TIGR01227"/>
    </source>
</evidence>
<dbReference type="GO" id="GO:0050415">
    <property type="term" value="F:formimidoylglutamase activity"/>
    <property type="evidence" value="ECO:0007669"/>
    <property type="project" value="UniProtKB-UniRule"/>
</dbReference>
<accession>A0A3D8K1R7</accession>
<keyword evidence="11" id="KW-1185">Reference proteome</keyword>
<evidence type="ECO:0000256" key="7">
    <source>
        <dbReference type="PIRSR" id="PIRSR036979-1"/>
    </source>
</evidence>
<protein>
    <recommendedName>
        <fullName evidence="5 6">Formimidoylglutamase</fullName>
        <ecNumber evidence="5 6">3.5.3.8</ecNumber>
    </recommendedName>
    <alternativeName>
        <fullName evidence="5">Formiminoglutamase</fullName>
    </alternativeName>
    <alternativeName>
        <fullName evidence="5">Formiminoglutamate hydrolase</fullName>
    </alternativeName>
</protein>
<dbReference type="PANTHER" id="PTHR11358:SF35">
    <property type="entry name" value="FORMIMIDOYLGLUTAMASE"/>
    <property type="match status" value="1"/>
</dbReference>
<dbReference type="AlphaFoldDB" id="A0A3D8K1R7"/>
<dbReference type="PROSITE" id="PS01053">
    <property type="entry name" value="ARGINASE_1"/>
    <property type="match status" value="1"/>
</dbReference>
<gene>
    <name evidence="5" type="primary">hutG</name>
    <name evidence="10" type="ORF">DWV00_14685</name>
</gene>
<keyword evidence="3 5" id="KW-0369">Histidine metabolism</keyword>
<comment type="caution">
    <text evidence="10">The sequence shown here is derived from an EMBL/GenBank/DDBJ whole genome shotgun (WGS) entry which is preliminary data.</text>
</comment>
<dbReference type="InterPro" id="IPR023696">
    <property type="entry name" value="Ureohydrolase_dom_sf"/>
</dbReference>
<dbReference type="InterPro" id="IPR006035">
    <property type="entry name" value="Ureohydrolase"/>
</dbReference>
<keyword evidence="2 5" id="KW-0378">Hydrolase</keyword>
<reference evidence="10 11" key="1">
    <citation type="submission" date="2018-08" db="EMBL/GenBank/DDBJ databases">
        <title>Paraburkholderia sp. DHOM06 isolated from forest soil.</title>
        <authorList>
            <person name="Gao Z.-H."/>
            <person name="Qiu L.-H."/>
        </authorList>
    </citation>
    <scope>NUCLEOTIDE SEQUENCE [LARGE SCALE GENOMIC DNA]</scope>
    <source>
        <strain evidence="10 11">DHOM06</strain>
    </source>
</reference>
<dbReference type="Proteomes" id="UP000256838">
    <property type="component" value="Unassembled WGS sequence"/>
</dbReference>
<keyword evidence="1 5" id="KW-0479">Metal-binding</keyword>
<proteinExistence type="inferred from homology"/>
<feature type="binding site" evidence="5">
    <location>
        <position position="257"/>
    </location>
    <ligand>
        <name>Mn(2+)</name>
        <dbReference type="ChEBI" id="CHEBI:29035"/>
        <label>2</label>
    </ligand>
</feature>
<dbReference type="SUPFAM" id="SSF52768">
    <property type="entry name" value="Arginase/deacetylase"/>
    <property type="match status" value="1"/>
</dbReference>
<comment type="cofactor">
    <cofactor evidence="5 7">
        <name>Mn(2+)</name>
        <dbReference type="ChEBI" id="CHEBI:29035"/>
    </cofactor>
    <text evidence="5 7">Binds 2 manganese ions per subunit.</text>
</comment>
<feature type="binding site" evidence="7">
    <location>
        <position position="168"/>
    </location>
    <ligand>
        <name>Mn(2+)</name>
        <dbReference type="ChEBI" id="CHEBI:29035"/>
        <label>1</label>
    </ligand>
</feature>
<dbReference type="EMBL" id="QRGA01000007">
    <property type="protein sequence ID" value="RDU98531.1"/>
    <property type="molecule type" value="Genomic_DNA"/>
</dbReference>
<evidence type="ECO:0000256" key="1">
    <source>
        <dbReference type="ARBA" id="ARBA00022723"/>
    </source>
</evidence>
<feature type="binding site" evidence="5">
    <location>
        <position position="168"/>
    </location>
    <ligand>
        <name>Mn(2+)</name>
        <dbReference type="ChEBI" id="CHEBI:29035"/>
        <label>2</label>
    </ligand>
</feature>
<evidence type="ECO:0000256" key="2">
    <source>
        <dbReference type="ARBA" id="ARBA00022801"/>
    </source>
</evidence>
<feature type="binding site" evidence="5">
    <location>
        <position position="166"/>
    </location>
    <ligand>
        <name>Mn(2+)</name>
        <dbReference type="ChEBI" id="CHEBI:29035"/>
        <label>2</label>
    </ligand>
</feature>
<evidence type="ECO:0000256" key="3">
    <source>
        <dbReference type="ARBA" id="ARBA00022808"/>
    </source>
</evidence>
<sequence length="325" mass="34545">MSTAFDSSVWTGRRDAGEHGDTARLFERVRPYDAGSNVKGAPVLIGFACDEGVRRNQGRVGAAHAPRALRRALAGLPAHRLGECFDAGDIVCAGEDLEGAQAALSEQVHRVLAAGARPIVLGGGHEVAWGTYGGLRGWLDEQAGSSSRAANSDAADARKLLVVNFDAHFDLRTARPGNSGTPFDQIARDCEARGVALTYACFGVSELANTAALFARANEIGAHYVIDLDMQERHLGERLAELDGLIAQADDIYLTIDLDVLPASVVPGVSAPAAFGVPLAVVEAMVMRIRASPKLRAADIAEYNPEYDQDTRSARAAARLVYRLL</sequence>
<feature type="binding site" evidence="5 7">
    <location>
        <position position="166"/>
    </location>
    <ligand>
        <name>Mn(2+)</name>
        <dbReference type="ChEBI" id="CHEBI:29035"/>
        <label>1</label>
    </ligand>
</feature>
<dbReference type="Gene3D" id="3.40.800.10">
    <property type="entry name" value="Ureohydrolase domain"/>
    <property type="match status" value="1"/>
</dbReference>